<organism evidence="16 17">
    <name type="scientific">Candidatus Liptonbacteria bacterium RIFOXYD1_FULL_36_11</name>
    <dbReference type="NCBI Taxonomy" id="1798656"/>
    <lineage>
        <taxon>Bacteria</taxon>
        <taxon>Candidatus Liptoniibacteriota</taxon>
    </lineage>
</organism>
<dbReference type="InterPro" id="IPR015803">
    <property type="entry name" value="Cys-tRNA-ligase"/>
</dbReference>
<evidence type="ECO:0000256" key="9">
    <source>
        <dbReference type="ARBA" id="ARBA00022833"/>
    </source>
</evidence>
<keyword evidence="8 14" id="KW-0547">Nucleotide-binding</keyword>
<comment type="subcellular location">
    <subcellularLocation>
        <location evidence="2 14">Cytoplasm</location>
    </subcellularLocation>
</comment>
<sequence length="473" mass="54152">MVIFDSLSGNKKKLFLSKKRRLKMFVCGPTVYNYIHIGNARSYLVFDVIARWLKYKGVNLKYVQNITDVDDKIINRAREEKKQPKEITSFFLKKYLETMKKLNISSINAYIKASKEIPAIISQVKRLVEKGYAYETENGVYFEVRKFKKYGLLSGQNLEELRPGWRIEEDPKKHDPLDFAVWKKKKDSSEPSWKSPFGEGRPGWHIEDTAIAEKYLGLQYDIHGGGVDLKFPHHEAEIAQAEALSGKHPFVSIWMHNGLINVNGEKMAKSGDNFITAADFLKKFHPDVLRFISISSHYRSPLNFNEETIKQAISSLFSIKSFLARLSSFLNSDKNKKEERVKVKSLISSLLKDFKKNMDDDFNTPRSLASVFSFINTLSGLFPLSKLEAKAAFSVLTDIFSILGFNLKLHPIPEKIKEITEAREVLRTVHNFAKADELRKKIESLGYKIEDGKTGAVIIKNDLEIILQPSLSE</sequence>
<dbReference type="EC" id="6.1.1.16" evidence="14"/>
<name>A0A1G2CT95_9BACT</name>
<keyword evidence="11 14" id="KW-0648">Protein biosynthesis</keyword>
<dbReference type="InterPro" id="IPR032678">
    <property type="entry name" value="tRNA-synt_1_cat_dom"/>
</dbReference>
<evidence type="ECO:0000256" key="8">
    <source>
        <dbReference type="ARBA" id="ARBA00022741"/>
    </source>
</evidence>
<keyword evidence="6 14" id="KW-0436">Ligase</keyword>
<evidence type="ECO:0000256" key="3">
    <source>
        <dbReference type="ARBA" id="ARBA00005594"/>
    </source>
</evidence>
<dbReference type="InterPro" id="IPR015273">
    <property type="entry name" value="Cys-tRNA-synt_Ia_DALR"/>
</dbReference>
<evidence type="ECO:0000313" key="17">
    <source>
        <dbReference type="Proteomes" id="UP000177587"/>
    </source>
</evidence>
<evidence type="ECO:0000256" key="13">
    <source>
        <dbReference type="ARBA" id="ARBA00047398"/>
    </source>
</evidence>
<evidence type="ECO:0000256" key="2">
    <source>
        <dbReference type="ARBA" id="ARBA00004496"/>
    </source>
</evidence>
<evidence type="ECO:0000256" key="1">
    <source>
        <dbReference type="ARBA" id="ARBA00001947"/>
    </source>
</evidence>
<protein>
    <recommendedName>
        <fullName evidence="14">Cysteine--tRNA ligase</fullName>
        <ecNumber evidence="14">6.1.1.16</ecNumber>
    </recommendedName>
    <alternativeName>
        <fullName evidence="14">Cysteinyl-tRNA synthetase</fullName>
        <shortName evidence="14">CysRS</shortName>
    </alternativeName>
</protein>
<comment type="caution">
    <text evidence="16">The sequence shown here is derived from an EMBL/GenBank/DDBJ whole genome shotgun (WGS) entry which is preliminary data.</text>
</comment>
<evidence type="ECO:0000313" key="16">
    <source>
        <dbReference type="EMBL" id="OGZ04422.1"/>
    </source>
</evidence>
<dbReference type="STRING" id="1798656.A2604_02750"/>
<feature type="binding site" evidence="14">
    <location>
        <position position="269"/>
    </location>
    <ligand>
        <name>ATP</name>
        <dbReference type="ChEBI" id="CHEBI:30616"/>
    </ligand>
</feature>
<dbReference type="PANTHER" id="PTHR10890:SF3">
    <property type="entry name" value="CYSTEINE--TRNA LIGASE, CYTOPLASMIC"/>
    <property type="match status" value="1"/>
</dbReference>
<dbReference type="HAMAP" id="MF_00041">
    <property type="entry name" value="Cys_tRNA_synth"/>
    <property type="match status" value="1"/>
</dbReference>
<dbReference type="SUPFAM" id="SSF52374">
    <property type="entry name" value="Nucleotidylyl transferase"/>
    <property type="match status" value="1"/>
</dbReference>
<dbReference type="PANTHER" id="PTHR10890">
    <property type="entry name" value="CYSTEINYL-TRNA SYNTHETASE"/>
    <property type="match status" value="1"/>
</dbReference>
<keyword evidence="7" id="KW-0479">Metal-binding</keyword>
<dbReference type="NCBIfam" id="TIGR00435">
    <property type="entry name" value="cysS"/>
    <property type="match status" value="1"/>
</dbReference>
<dbReference type="Pfam" id="PF09190">
    <property type="entry name" value="DALR_2"/>
    <property type="match status" value="1"/>
</dbReference>
<evidence type="ECO:0000256" key="4">
    <source>
        <dbReference type="ARBA" id="ARBA00011245"/>
    </source>
</evidence>
<feature type="short sequence motif" description="'KMSKS' region" evidence="14">
    <location>
        <begin position="266"/>
        <end position="270"/>
    </location>
</feature>
<dbReference type="InterPro" id="IPR024909">
    <property type="entry name" value="Cys-tRNA/MSH_ligase"/>
</dbReference>
<dbReference type="EMBL" id="MHLG01000004">
    <property type="protein sequence ID" value="OGZ04422.1"/>
    <property type="molecule type" value="Genomic_DNA"/>
</dbReference>
<evidence type="ECO:0000256" key="7">
    <source>
        <dbReference type="ARBA" id="ARBA00022723"/>
    </source>
</evidence>
<dbReference type="AlphaFoldDB" id="A0A1G2CT95"/>
<comment type="caution">
    <text evidence="14">Lacks conserved residue(s) required for the propagation of feature annotation.</text>
</comment>
<dbReference type="PRINTS" id="PR00983">
    <property type="entry name" value="TRNASYNTHCYS"/>
</dbReference>
<evidence type="ECO:0000256" key="14">
    <source>
        <dbReference type="HAMAP-Rule" id="MF_00041"/>
    </source>
</evidence>
<evidence type="ECO:0000256" key="10">
    <source>
        <dbReference type="ARBA" id="ARBA00022840"/>
    </source>
</evidence>
<reference evidence="16 17" key="1">
    <citation type="journal article" date="2016" name="Nat. Commun.">
        <title>Thousands of microbial genomes shed light on interconnected biogeochemical processes in an aquifer system.</title>
        <authorList>
            <person name="Anantharaman K."/>
            <person name="Brown C.T."/>
            <person name="Hug L.A."/>
            <person name="Sharon I."/>
            <person name="Castelle C.J."/>
            <person name="Probst A.J."/>
            <person name="Thomas B.C."/>
            <person name="Singh A."/>
            <person name="Wilkins M.J."/>
            <person name="Karaoz U."/>
            <person name="Brodie E.L."/>
            <person name="Williams K.H."/>
            <person name="Hubbard S.S."/>
            <person name="Banfield J.F."/>
        </authorList>
    </citation>
    <scope>NUCLEOTIDE SEQUENCE [LARGE SCALE GENOMIC DNA]</scope>
</reference>
<dbReference type="InterPro" id="IPR014729">
    <property type="entry name" value="Rossmann-like_a/b/a_fold"/>
</dbReference>
<evidence type="ECO:0000256" key="6">
    <source>
        <dbReference type="ARBA" id="ARBA00022598"/>
    </source>
</evidence>
<feature type="domain" description="Cysteinyl-tRNA synthetase class Ia DALR" evidence="15">
    <location>
        <begin position="353"/>
        <end position="409"/>
    </location>
</feature>
<dbReference type="Pfam" id="PF01406">
    <property type="entry name" value="tRNA-synt_1e"/>
    <property type="match status" value="1"/>
</dbReference>
<dbReference type="GO" id="GO:0005737">
    <property type="term" value="C:cytoplasm"/>
    <property type="evidence" value="ECO:0007669"/>
    <property type="project" value="UniProtKB-SubCell"/>
</dbReference>
<dbReference type="FunFam" id="3.40.50.620:FF:000130">
    <property type="entry name" value="Cysteine--tRNA ligase"/>
    <property type="match status" value="1"/>
</dbReference>
<keyword evidence="5 14" id="KW-0963">Cytoplasm</keyword>
<dbReference type="SMART" id="SM00840">
    <property type="entry name" value="DALR_2"/>
    <property type="match status" value="1"/>
</dbReference>
<evidence type="ECO:0000256" key="11">
    <source>
        <dbReference type="ARBA" id="ARBA00022917"/>
    </source>
</evidence>
<dbReference type="GO" id="GO:0005524">
    <property type="term" value="F:ATP binding"/>
    <property type="evidence" value="ECO:0007669"/>
    <property type="project" value="UniProtKB-UniRule"/>
</dbReference>
<keyword evidence="10 14" id="KW-0067">ATP-binding</keyword>
<evidence type="ECO:0000256" key="12">
    <source>
        <dbReference type="ARBA" id="ARBA00023146"/>
    </source>
</evidence>
<comment type="cofactor">
    <cofactor evidence="1">
        <name>Zn(2+)</name>
        <dbReference type="ChEBI" id="CHEBI:29105"/>
    </cofactor>
</comment>
<dbReference type="Proteomes" id="UP000177587">
    <property type="component" value="Unassembled WGS sequence"/>
</dbReference>
<comment type="catalytic activity">
    <reaction evidence="13 14">
        <text>tRNA(Cys) + L-cysteine + ATP = L-cysteinyl-tRNA(Cys) + AMP + diphosphate</text>
        <dbReference type="Rhea" id="RHEA:17773"/>
        <dbReference type="Rhea" id="RHEA-COMP:9661"/>
        <dbReference type="Rhea" id="RHEA-COMP:9679"/>
        <dbReference type="ChEBI" id="CHEBI:30616"/>
        <dbReference type="ChEBI" id="CHEBI:33019"/>
        <dbReference type="ChEBI" id="CHEBI:35235"/>
        <dbReference type="ChEBI" id="CHEBI:78442"/>
        <dbReference type="ChEBI" id="CHEBI:78517"/>
        <dbReference type="ChEBI" id="CHEBI:456215"/>
        <dbReference type="EC" id="6.1.1.16"/>
    </reaction>
</comment>
<dbReference type="SUPFAM" id="SSF47323">
    <property type="entry name" value="Anticodon-binding domain of a subclass of class I aminoacyl-tRNA synthetases"/>
    <property type="match status" value="1"/>
</dbReference>
<evidence type="ECO:0000256" key="5">
    <source>
        <dbReference type="ARBA" id="ARBA00022490"/>
    </source>
</evidence>
<proteinExistence type="inferred from homology"/>
<gene>
    <name evidence="14" type="primary">cysS</name>
    <name evidence="16" type="ORF">A2604_02750</name>
</gene>
<comment type="similarity">
    <text evidence="3 14">Belongs to the class-I aminoacyl-tRNA synthetase family.</text>
</comment>
<dbReference type="GO" id="GO:0006423">
    <property type="term" value="P:cysteinyl-tRNA aminoacylation"/>
    <property type="evidence" value="ECO:0007669"/>
    <property type="project" value="UniProtKB-UniRule"/>
</dbReference>
<dbReference type="Gene3D" id="1.20.120.1910">
    <property type="entry name" value="Cysteine-tRNA ligase, C-terminal anti-codon recognition domain"/>
    <property type="match status" value="1"/>
</dbReference>
<accession>A0A1G2CT95</accession>
<dbReference type="GO" id="GO:0004817">
    <property type="term" value="F:cysteine-tRNA ligase activity"/>
    <property type="evidence" value="ECO:0007669"/>
    <property type="project" value="UniProtKB-UniRule"/>
</dbReference>
<dbReference type="Gene3D" id="3.40.50.620">
    <property type="entry name" value="HUPs"/>
    <property type="match status" value="1"/>
</dbReference>
<dbReference type="GO" id="GO:0046872">
    <property type="term" value="F:metal ion binding"/>
    <property type="evidence" value="ECO:0007669"/>
    <property type="project" value="UniProtKB-KW"/>
</dbReference>
<feature type="short sequence motif" description="'HIGH' region" evidence="14">
    <location>
        <begin position="29"/>
        <end position="39"/>
    </location>
</feature>
<evidence type="ECO:0000259" key="15">
    <source>
        <dbReference type="SMART" id="SM00840"/>
    </source>
</evidence>
<keyword evidence="12 14" id="KW-0030">Aminoacyl-tRNA synthetase</keyword>
<comment type="subunit">
    <text evidence="4 14">Monomer.</text>
</comment>
<dbReference type="CDD" id="cd00672">
    <property type="entry name" value="CysRS_core"/>
    <property type="match status" value="1"/>
</dbReference>
<dbReference type="InterPro" id="IPR009080">
    <property type="entry name" value="tRNAsynth_Ia_anticodon-bd"/>
</dbReference>
<keyword evidence="9" id="KW-0862">Zinc</keyword>